<keyword evidence="6" id="KW-0862">Zinc</keyword>
<dbReference type="NCBIfam" id="NF009920">
    <property type="entry name" value="PRK13381.1"/>
    <property type="match status" value="1"/>
</dbReference>
<evidence type="ECO:0000256" key="3">
    <source>
        <dbReference type="ARBA" id="ARBA00022670"/>
    </source>
</evidence>
<evidence type="ECO:0000259" key="9">
    <source>
        <dbReference type="Pfam" id="PF07687"/>
    </source>
</evidence>
<dbReference type="EC" id="3.4.11.4" evidence="8"/>
<proteinExistence type="inferred from homology"/>
<dbReference type="InterPro" id="IPR010161">
    <property type="entry name" value="Peptidase_M20B"/>
</dbReference>
<comment type="cofactor">
    <cofactor evidence="1">
        <name>Zn(2+)</name>
        <dbReference type="ChEBI" id="CHEBI:29105"/>
    </cofactor>
</comment>
<evidence type="ECO:0000313" key="11">
    <source>
        <dbReference type="Proteomes" id="UP000216446"/>
    </source>
</evidence>
<name>A0A259TWZ7_9BACT</name>
<dbReference type="InParanoid" id="A0A259TWZ7"/>
<dbReference type="SUPFAM" id="SSF55031">
    <property type="entry name" value="Bacterial exopeptidase dimerisation domain"/>
    <property type="match status" value="1"/>
</dbReference>
<evidence type="ECO:0000256" key="2">
    <source>
        <dbReference type="ARBA" id="ARBA00009692"/>
    </source>
</evidence>
<dbReference type="InterPro" id="IPR001261">
    <property type="entry name" value="ArgE/DapE_CS"/>
</dbReference>
<dbReference type="Gene3D" id="3.30.70.360">
    <property type="match status" value="1"/>
</dbReference>
<sequence>MPVPASEFALPPVAERFCRYARVYTTSDFDSAAVPTTERQKDLGLLLVNELRAIGATSVEMDDEGYVYATLPSPLAPEAAARLPALGLCAHMDTSPDAPGENVTPLIHPDYNGGRIELPGAPEVDLSPATSPPLADAIGHDLITSDGTTLLGSDDKAGVAVLVQLAADLVASEADAVARGEGPAPRPTIQLLFTPDEEVGRGTDHLDLERWGAEVAYTLDGSGVDSLNVETFNAAEAIVTFHGVGVHPGYARGILVNALRVAADFIASCPAHEAPETTDGRGGYLHPHTASGDVVRAEVRVLLRDFDGSGMDAKRSLVRELASGAAQRHPGSRAEVDIRESYRNMLAYIEDVDPRAVSVAQEAAREMGMDLALEPVRGGTDGARLSEKGVPTPNVFTGGHEFHSVREWNTVQNLERSLAYTHALVRAWGRQ</sequence>
<dbReference type="InterPro" id="IPR002933">
    <property type="entry name" value="Peptidase_M20"/>
</dbReference>
<dbReference type="InterPro" id="IPR036264">
    <property type="entry name" value="Bact_exopeptidase_dim_dom"/>
</dbReference>
<dbReference type="GO" id="GO:0006518">
    <property type="term" value="P:peptide metabolic process"/>
    <property type="evidence" value="ECO:0007669"/>
    <property type="project" value="InterPro"/>
</dbReference>
<feature type="domain" description="Peptidase M20 dimerisation" evidence="9">
    <location>
        <begin position="230"/>
        <end position="323"/>
    </location>
</feature>
<dbReference type="SUPFAM" id="SSF53187">
    <property type="entry name" value="Zn-dependent exopeptidases"/>
    <property type="match status" value="1"/>
</dbReference>
<comment type="similarity">
    <text evidence="2">Belongs to the peptidase M20B family.</text>
</comment>
<dbReference type="Pfam" id="PF01546">
    <property type="entry name" value="Peptidase_M20"/>
    <property type="match status" value="1"/>
</dbReference>
<dbReference type="GO" id="GO:0008237">
    <property type="term" value="F:metallopeptidase activity"/>
    <property type="evidence" value="ECO:0007669"/>
    <property type="project" value="UniProtKB-KW"/>
</dbReference>
<dbReference type="GO" id="GO:0005829">
    <property type="term" value="C:cytosol"/>
    <property type="evidence" value="ECO:0007669"/>
    <property type="project" value="TreeGrafter"/>
</dbReference>
<keyword evidence="11" id="KW-1185">Reference proteome</keyword>
<dbReference type="NCBIfam" id="NF003976">
    <property type="entry name" value="PRK05469.1"/>
    <property type="match status" value="1"/>
</dbReference>
<dbReference type="PANTHER" id="PTHR42994">
    <property type="entry name" value="PEPTIDASE T"/>
    <property type="match status" value="1"/>
</dbReference>
<evidence type="ECO:0000256" key="8">
    <source>
        <dbReference type="NCBIfam" id="TIGR01882"/>
    </source>
</evidence>
<dbReference type="Gene3D" id="3.40.630.10">
    <property type="entry name" value="Zn peptidases"/>
    <property type="match status" value="1"/>
</dbReference>
<evidence type="ECO:0000256" key="5">
    <source>
        <dbReference type="ARBA" id="ARBA00022801"/>
    </source>
</evidence>
<evidence type="ECO:0000256" key="1">
    <source>
        <dbReference type="ARBA" id="ARBA00001947"/>
    </source>
</evidence>
<comment type="caution">
    <text evidence="10">The sequence shown here is derived from an EMBL/GenBank/DDBJ whole genome shotgun (WGS) entry which is preliminary data.</text>
</comment>
<evidence type="ECO:0000256" key="6">
    <source>
        <dbReference type="ARBA" id="ARBA00022833"/>
    </source>
</evidence>
<gene>
    <name evidence="10" type="ORF">BSZ36_04425</name>
</gene>
<dbReference type="GO" id="GO:0008270">
    <property type="term" value="F:zinc ion binding"/>
    <property type="evidence" value="ECO:0007669"/>
    <property type="project" value="InterPro"/>
</dbReference>
<dbReference type="GO" id="GO:0006508">
    <property type="term" value="P:proteolysis"/>
    <property type="evidence" value="ECO:0007669"/>
    <property type="project" value="UniProtKB-UniRule"/>
</dbReference>
<keyword evidence="5" id="KW-0378">Hydrolase</keyword>
<keyword evidence="3" id="KW-0645">Protease</keyword>
<evidence type="ECO:0000256" key="7">
    <source>
        <dbReference type="ARBA" id="ARBA00023049"/>
    </source>
</evidence>
<dbReference type="InterPro" id="IPR011650">
    <property type="entry name" value="Peptidase_M20_dimer"/>
</dbReference>
<dbReference type="EMBL" id="MQWB01000001">
    <property type="protein sequence ID" value="OZC02289.1"/>
    <property type="molecule type" value="Genomic_DNA"/>
</dbReference>
<accession>A0A259TWZ7</accession>
<dbReference type="Proteomes" id="UP000216446">
    <property type="component" value="Unassembled WGS sequence"/>
</dbReference>
<dbReference type="FunCoup" id="A0A259TWZ7">
    <property type="interactions" value="41"/>
</dbReference>
<dbReference type="PROSITE" id="PS00758">
    <property type="entry name" value="ARGE_DAPE_CPG2_1"/>
    <property type="match status" value="1"/>
</dbReference>
<dbReference type="NCBIfam" id="TIGR01882">
    <property type="entry name" value="peptidase-T"/>
    <property type="match status" value="1"/>
</dbReference>
<dbReference type="PANTHER" id="PTHR42994:SF1">
    <property type="entry name" value="PEPTIDASE T"/>
    <property type="match status" value="1"/>
</dbReference>
<reference evidence="10 11" key="1">
    <citation type="submission" date="2016-11" db="EMBL/GenBank/DDBJ databases">
        <title>Study of marine rhodopsin-containing bacteria.</title>
        <authorList>
            <person name="Yoshizawa S."/>
            <person name="Kumagai Y."/>
            <person name="Kogure K."/>
        </authorList>
    </citation>
    <scope>NUCLEOTIDE SEQUENCE [LARGE SCALE GENOMIC DNA]</scope>
    <source>
        <strain evidence="10 11">SG-29</strain>
    </source>
</reference>
<evidence type="ECO:0000256" key="4">
    <source>
        <dbReference type="ARBA" id="ARBA00022723"/>
    </source>
</evidence>
<protein>
    <recommendedName>
        <fullName evidence="8">Peptidase T</fullName>
        <ecNumber evidence="8">3.4.11.4</ecNumber>
    </recommendedName>
</protein>
<keyword evidence="7" id="KW-0482">Metalloprotease</keyword>
<organism evidence="10 11">
    <name type="scientific">Rubricoccus marinus</name>
    <dbReference type="NCBI Taxonomy" id="716817"/>
    <lineage>
        <taxon>Bacteria</taxon>
        <taxon>Pseudomonadati</taxon>
        <taxon>Rhodothermota</taxon>
        <taxon>Rhodothermia</taxon>
        <taxon>Rhodothermales</taxon>
        <taxon>Rubricoccaceae</taxon>
        <taxon>Rubricoccus</taxon>
    </lineage>
</organism>
<dbReference type="Pfam" id="PF07687">
    <property type="entry name" value="M20_dimer"/>
    <property type="match status" value="1"/>
</dbReference>
<dbReference type="AlphaFoldDB" id="A0A259TWZ7"/>
<keyword evidence="4" id="KW-0479">Metal-binding</keyword>
<evidence type="ECO:0000313" key="10">
    <source>
        <dbReference type="EMBL" id="OZC02289.1"/>
    </source>
</evidence>
<dbReference type="GO" id="GO:0045148">
    <property type="term" value="F:tripeptide aminopeptidase activity"/>
    <property type="evidence" value="ECO:0007669"/>
    <property type="project" value="UniProtKB-UniRule"/>
</dbReference>